<dbReference type="PANTHER" id="PTHR44825:SF1">
    <property type="entry name" value="DNAJ HOMOLOG SUBFAMILY C MEMBER 4"/>
    <property type="match status" value="1"/>
</dbReference>
<dbReference type="CDD" id="cd06257">
    <property type="entry name" value="DnaJ"/>
    <property type="match status" value="1"/>
</dbReference>
<organism evidence="3">
    <name type="scientific">Noctiluca scintillans</name>
    <name type="common">Sea sparkle</name>
    <name type="synonym">Red tide dinoflagellate</name>
    <dbReference type="NCBI Taxonomy" id="2966"/>
    <lineage>
        <taxon>Eukaryota</taxon>
        <taxon>Sar</taxon>
        <taxon>Alveolata</taxon>
        <taxon>Dinophyceae</taxon>
        <taxon>Noctilucales</taxon>
        <taxon>Noctilucaceae</taxon>
        <taxon>Noctiluca</taxon>
    </lineage>
</organism>
<gene>
    <name evidence="3" type="ORF">NSCI0253_LOCUS35360</name>
</gene>
<feature type="compositionally biased region" description="Basic and acidic residues" evidence="1">
    <location>
        <begin position="1445"/>
        <end position="1464"/>
    </location>
</feature>
<dbReference type="Gene3D" id="1.10.287.110">
    <property type="entry name" value="DnaJ domain"/>
    <property type="match status" value="1"/>
</dbReference>
<evidence type="ECO:0000256" key="1">
    <source>
        <dbReference type="SAM" id="MobiDB-lite"/>
    </source>
</evidence>
<dbReference type="SUPFAM" id="SSF46565">
    <property type="entry name" value="Chaperone J-domain"/>
    <property type="match status" value="1"/>
</dbReference>
<name>A0A7S1APH6_NOCSC</name>
<feature type="compositionally biased region" description="Polar residues" evidence="1">
    <location>
        <begin position="587"/>
        <end position="597"/>
    </location>
</feature>
<dbReference type="PRINTS" id="PR00625">
    <property type="entry name" value="JDOMAIN"/>
</dbReference>
<feature type="compositionally biased region" description="Low complexity" evidence="1">
    <location>
        <begin position="1177"/>
        <end position="1196"/>
    </location>
</feature>
<dbReference type="InterPro" id="IPR052763">
    <property type="entry name" value="DnaJ_C4"/>
</dbReference>
<dbReference type="InterPro" id="IPR001623">
    <property type="entry name" value="DnaJ_domain"/>
</dbReference>
<feature type="region of interest" description="Disordered" evidence="1">
    <location>
        <begin position="1366"/>
        <end position="1464"/>
    </location>
</feature>
<dbReference type="Pfam" id="PF00226">
    <property type="entry name" value="DnaJ"/>
    <property type="match status" value="1"/>
</dbReference>
<dbReference type="PROSITE" id="PS50076">
    <property type="entry name" value="DNAJ_2"/>
    <property type="match status" value="1"/>
</dbReference>
<dbReference type="PANTHER" id="PTHR44825">
    <property type="match status" value="1"/>
</dbReference>
<accession>A0A7S1APH6</accession>
<reference evidence="3" key="1">
    <citation type="submission" date="2021-01" db="EMBL/GenBank/DDBJ databases">
        <authorList>
            <person name="Corre E."/>
            <person name="Pelletier E."/>
            <person name="Niang G."/>
            <person name="Scheremetjew M."/>
            <person name="Finn R."/>
            <person name="Kale V."/>
            <person name="Holt S."/>
            <person name="Cochrane G."/>
            <person name="Meng A."/>
            <person name="Brown T."/>
            <person name="Cohen L."/>
        </authorList>
    </citation>
    <scope>NUCLEOTIDE SEQUENCE</scope>
</reference>
<feature type="region of interest" description="Disordered" evidence="1">
    <location>
        <begin position="844"/>
        <end position="958"/>
    </location>
</feature>
<feature type="region of interest" description="Disordered" evidence="1">
    <location>
        <begin position="152"/>
        <end position="171"/>
    </location>
</feature>
<feature type="region of interest" description="Disordered" evidence="1">
    <location>
        <begin position="784"/>
        <end position="828"/>
    </location>
</feature>
<protein>
    <recommendedName>
        <fullName evidence="2">J domain-containing protein</fullName>
    </recommendedName>
</protein>
<feature type="compositionally biased region" description="Low complexity" evidence="1">
    <location>
        <begin position="1417"/>
        <end position="1433"/>
    </location>
</feature>
<feature type="region of interest" description="Disordered" evidence="1">
    <location>
        <begin position="536"/>
        <end position="597"/>
    </location>
</feature>
<feature type="region of interest" description="Disordered" evidence="1">
    <location>
        <begin position="1"/>
        <end position="121"/>
    </location>
</feature>
<dbReference type="SMART" id="SM00271">
    <property type="entry name" value="DnaJ"/>
    <property type="match status" value="1"/>
</dbReference>
<dbReference type="InterPro" id="IPR036869">
    <property type="entry name" value="J_dom_sf"/>
</dbReference>
<evidence type="ECO:0000259" key="2">
    <source>
        <dbReference type="PROSITE" id="PS50076"/>
    </source>
</evidence>
<feature type="compositionally biased region" description="Low complexity" evidence="1">
    <location>
        <begin position="555"/>
        <end position="564"/>
    </location>
</feature>
<feature type="compositionally biased region" description="Polar residues" evidence="1">
    <location>
        <begin position="75"/>
        <end position="89"/>
    </location>
</feature>
<feature type="region of interest" description="Disordered" evidence="1">
    <location>
        <begin position="1023"/>
        <end position="1080"/>
    </location>
</feature>
<feature type="region of interest" description="Disordered" evidence="1">
    <location>
        <begin position="402"/>
        <end position="451"/>
    </location>
</feature>
<dbReference type="EMBL" id="HBFQ01049560">
    <property type="protein sequence ID" value="CAD8861005.1"/>
    <property type="molecule type" value="Transcribed_RNA"/>
</dbReference>
<feature type="compositionally biased region" description="Basic and acidic residues" evidence="1">
    <location>
        <begin position="802"/>
        <end position="820"/>
    </location>
</feature>
<feature type="compositionally biased region" description="Basic and acidic residues" evidence="1">
    <location>
        <begin position="903"/>
        <end position="916"/>
    </location>
</feature>
<feature type="domain" description="J" evidence="2">
    <location>
        <begin position="1310"/>
        <end position="1381"/>
    </location>
</feature>
<feature type="region of interest" description="Disordered" evidence="1">
    <location>
        <begin position="1177"/>
        <end position="1208"/>
    </location>
</feature>
<sequence length="1506" mass="159151">MTEVGSCHRKGDAEVGQGEGRSSAPVRVGRTLAPRHSGSALVQPCTNRRAAGVRAQSGSPARITAAPAGGRYLSTRRSSQHFGATTSPTPLKWSPEAMDDSEETERAGRSELPGGQSRPNLGCRSAGVSYLTSGAALVNPACALAARSAKTGRFSRSPEAPSQHAEEASTIGTWDTRLSGGDATVSQETAVVQCATFNGEVRLGLSPRTTPREFRHVVKPPDAAQGRDDDLSPQRVMKAETEMAPRRTPVMRPRDVRQVFKSQDTQVPVGVGTVGACRTGTLSPQHMPRVDNDITSRPVSTVFACPRCGETNLPSLESAATHCWAVTSPSSRHRNLRPSIFGELNVVNLEDVNSQCTPRGAATVSPRSKYRHPPAMQADLTNVHSPASRHRRINVAAVVPLGPPMPAAQETGQRSTNHPRGALGRSLSPEASVPNHGVGAQKPNLGVVRPPLPIRPEAVGEADGRRAGVCGRWPPTFNCPQCGESGLSSAHIAMTHCARDTKVTGRAGAATAPTVAMTVVAGRATESAATNTASPVVLSGPALNPQAPPAPGPTTKPTLLAGTAEHTTIHDRPQVQASDPWNKGPRASSQTRSSGRTTYTCQVCRQMGLPSLEHAKMHCTITVATLGSPARGGEKSSLFEEKGKGRIGMLDETVGLEERPSLSAGAVASPRLAVAAGDVQSHAVVLEEEASGHLTPPGCVTTEQSSMKAPLTTGKEKGEGRLGMPDEAVSLEVRPPLSAGAGASPRLGLASADVQSRAVDLQEASAHITPRGCSVRIQLTESHTAPDESVGMEQSSAAVHCNEVERDLEEQGKDEATTDAEKDDDANMSSCKVADMLHDDMTESTACGGSDVVDIGKWSPTRRSSASSRSRRASSGDRSGFLEVPTLSRRELSSDASAVCEVSSHDGDLDEAHRISEPATTTLEGPTSEVPCGPSDESSAPHTARGPADGVSGKSSDVAADAQPFTTQDAEAGLEYFSTTFMMWIPTQVIAEDLTKGAVQLDVKPGLWLTVADLFGKLRLASRGQGAPENPRLESQPTKSPEESVAATCVDHSSTEAGTLRDKRSGFASPQHPIAGPLPASTIESKAEGLRSFEDAAAHCQGGRDRVDSSPVRRTDTVTYVCPDCRVGGLLSFEAAMVHCSAQGKGSLDARGAGSVAPARAADMPTPSGVPACVGPASSGPASAGPAPAPAFTGPAQVSPKATSRPATLPQGEAVAYNERGEPTIVRQVEPKTGAARTIVQEEDGAHSVFGRSTLTSLMSSGEDDTAKWLGQLTNLQVRGLVHEMGRVLIERSQIYQHDQMKLEKIAQRANYSFFGLQETATEKELDNAYRKMAKRMHPDKNGGTSEAKSRFQNMKEKYEVLKKAFTAAAPPPKNEPDEPQETTEKKDPASGCQAPHDSEATDTTQAEFHGDGRGMEANSEAGAPAAEEPQAPSRREVYDEDEPLPDKKEKKAEQSKCIEYDPTKRDSLDETTWKMLRQLKALESSLEQMHSELKRNGLTPMHMPF</sequence>
<feature type="region of interest" description="Disordered" evidence="1">
    <location>
        <begin position="689"/>
        <end position="722"/>
    </location>
</feature>
<evidence type="ECO:0000313" key="3">
    <source>
        <dbReference type="EMBL" id="CAD8861005.1"/>
    </source>
</evidence>
<proteinExistence type="predicted"/>